<dbReference type="Proteomes" id="UP000184048">
    <property type="component" value="Unassembled WGS sequence"/>
</dbReference>
<dbReference type="EMBL" id="FQUU01000024">
    <property type="protein sequence ID" value="SHF94063.1"/>
    <property type="molecule type" value="Genomic_DNA"/>
</dbReference>
<keyword evidence="2" id="KW-1185">Reference proteome</keyword>
<dbReference type="STRING" id="1121884.SAMN02745131_03917"/>
<evidence type="ECO:0000313" key="1">
    <source>
        <dbReference type="EMBL" id="SHF94063.1"/>
    </source>
</evidence>
<evidence type="ECO:0000313" key="2">
    <source>
        <dbReference type="Proteomes" id="UP000184048"/>
    </source>
</evidence>
<protein>
    <submittedName>
        <fullName evidence="1">Uncharacterized protein</fullName>
    </submittedName>
</protein>
<sequence length="78" mass="9010">MYDVSGYVRCNIGSELLRIPSFIIIHGPGTPGPYYLIIDMYDLIFTVNNSYLLFNQKPRFICPIPVNFDTLTEWVSFV</sequence>
<accession>A0A1M5FRC9</accession>
<proteinExistence type="predicted"/>
<name>A0A1M5FRC9_9BACT</name>
<gene>
    <name evidence="1" type="ORF">SAMN02745131_03917</name>
</gene>
<dbReference type="AlphaFoldDB" id="A0A1M5FRC9"/>
<reference evidence="1 2" key="1">
    <citation type="submission" date="2016-11" db="EMBL/GenBank/DDBJ databases">
        <authorList>
            <person name="Jaros S."/>
            <person name="Januszkiewicz K."/>
            <person name="Wedrychowicz H."/>
        </authorList>
    </citation>
    <scope>NUCLEOTIDE SEQUENCE [LARGE SCALE GENOMIC DNA]</scope>
    <source>
        <strain evidence="1 2">DSM 18119</strain>
    </source>
</reference>
<organism evidence="1 2">
    <name type="scientific">Flavisolibacter ginsengisoli DSM 18119</name>
    <dbReference type="NCBI Taxonomy" id="1121884"/>
    <lineage>
        <taxon>Bacteria</taxon>
        <taxon>Pseudomonadati</taxon>
        <taxon>Bacteroidota</taxon>
        <taxon>Chitinophagia</taxon>
        <taxon>Chitinophagales</taxon>
        <taxon>Chitinophagaceae</taxon>
        <taxon>Flavisolibacter</taxon>
    </lineage>
</organism>